<dbReference type="SUPFAM" id="SSF143990">
    <property type="entry name" value="YbiA-like"/>
    <property type="match status" value="1"/>
</dbReference>
<dbReference type="EMBL" id="KZ819321">
    <property type="protein sequence ID" value="PWN24181.1"/>
    <property type="molecule type" value="Genomic_DNA"/>
</dbReference>
<feature type="domain" description="NADAR" evidence="2">
    <location>
        <begin position="143"/>
        <end position="277"/>
    </location>
</feature>
<dbReference type="RefSeq" id="XP_025351341.1">
    <property type="nucleotide sequence ID" value="XM_025491481.1"/>
</dbReference>
<reference evidence="3 4" key="1">
    <citation type="journal article" date="2018" name="Mol. Biol. Evol.">
        <title>Broad Genomic Sampling Reveals a Smut Pathogenic Ancestry of the Fungal Clade Ustilaginomycotina.</title>
        <authorList>
            <person name="Kijpornyongpan T."/>
            <person name="Mondo S.J."/>
            <person name="Barry K."/>
            <person name="Sandor L."/>
            <person name="Lee J."/>
            <person name="Lipzen A."/>
            <person name="Pangilinan J."/>
            <person name="LaButti K."/>
            <person name="Hainaut M."/>
            <person name="Henrissat B."/>
            <person name="Grigoriev I.V."/>
            <person name="Spatafora J.W."/>
            <person name="Aime M.C."/>
        </authorList>
    </citation>
    <scope>NUCLEOTIDE SEQUENCE [LARGE SCALE GENOMIC DNA]</scope>
    <source>
        <strain evidence="3 4">MCA 4718</strain>
    </source>
</reference>
<dbReference type="CDD" id="cd15457">
    <property type="entry name" value="NADAR"/>
    <property type="match status" value="1"/>
</dbReference>
<feature type="compositionally biased region" description="Polar residues" evidence="1">
    <location>
        <begin position="15"/>
        <end position="34"/>
    </location>
</feature>
<dbReference type="STRING" id="1684307.A0A316UIM0"/>
<dbReference type="InterPro" id="IPR012816">
    <property type="entry name" value="NADAR"/>
</dbReference>
<dbReference type="InterPro" id="IPR037238">
    <property type="entry name" value="YbiA-like_sf"/>
</dbReference>
<evidence type="ECO:0000259" key="2">
    <source>
        <dbReference type="Pfam" id="PF08719"/>
    </source>
</evidence>
<evidence type="ECO:0000256" key="1">
    <source>
        <dbReference type="SAM" id="MobiDB-lite"/>
    </source>
</evidence>
<keyword evidence="4" id="KW-1185">Reference proteome</keyword>
<gene>
    <name evidence="3" type="ORF">BCV69DRAFT_280074</name>
</gene>
<feature type="region of interest" description="Disordered" evidence="1">
    <location>
        <begin position="1"/>
        <end position="122"/>
    </location>
</feature>
<feature type="compositionally biased region" description="Basic and acidic residues" evidence="1">
    <location>
        <begin position="38"/>
        <end position="50"/>
    </location>
</feature>
<evidence type="ECO:0000313" key="3">
    <source>
        <dbReference type="EMBL" id="PWN24181.1"/>
    </source>
</evidence>
<feature type="compositionally biased region" description="Low complexity" evidence="1">
    <location>
        <begin position="66"/>
        <end position="91"/>
    </location>
</feature>
<proteinExistence type="predicted"/>
<evidence type="ECO:0000313" key="4">
    <source>
        <dbReference type="Proteomes" id="UP000245942"/>
    </source>
</evidence>
<dbReference type="Gene3D" id="1.10.357.40">
    <property type="entry name" value="YbiA-like"/>
    <property type="match status" value="1"/>
</dbReference>
<dbReference type="NCBIfam" id="TIGR02464">
    <property type="entry name" value="ribofla_fusion"/>
    <property type="match status" value="1"/>
</dbReference>
<name>A0A316UIM0_9BASI</name>
<protein>
    <submittedName>
        <fullName evidence="3">DUF1768-domain-containing protein</fullName>
    </submittedName>
</protein>
<feature type="compositionally biased region" description="Acidic residues" evidence="1">
    <location>
        <begin position="106"/>
        <end position="122"/>
    </location>
</feature>
<accession>A0A316UIM0</accession>
<dbReference type="GeneID" id="37013215"/>
<sequence length="292" mass="31860">MAASVVEEQHPPPSTWSKTRNFLSFGNKRQSMQRRSPAAKEVESHERVDDDAQDGLEGANGSHQRAAPASSSAAVAPAPANSSLPPASTSAEADGAARRRSQDSVAQEEEDEIQVDGNEEEDVAAPPVIEFLHKGAPYFWLHNHFAIPVYYDNVRYPSSEHLFQCLKFPHRPEIAKAIRKAESASDAVRMAKRNATDVRKGWRQEGLNIIAMREVLLLKFTQHSELKRRLLQTGDADLVLASPSDVFWGAGRAIGATKTGVGRNELGKALMRTRESLLTTAGLGWGSGAKTV</sequence>
<dbReference type="OrthoDB" id="206452at2759"/>
<dbReference type="AlphaFoldDB" id="A0A316UIM0"/>
<dbReference type="Proteomes" id="UP000245942">
    <property type="component" value="Unassembled WGS sequence"/>
</dbReference>
<dbReference type="Pfam" id="PF08719">
    <property type="entry name" value="NADAR"/>
    <property type="match status" value="1"/>
</dbReference>
<organism evidence="3 4">
    <name type="scientific">Pseudomicrostroma glucosiphilum</name>
    <dbReference type="NCBI Taxonomy" id="1684307"/>
    <lineage>
        <taxon>Eukaryota</taxon>
        <taxon>Fungi</taxon>
        <taxon>Dikarya</taxon>
        <taxon>Basidiomycota</taxon>
        <taxon>Ustilaginomycotina</taxon>
        <taxon>Exobasidiomycetes</taxon>
        <taxon>Microstromatales</taxon>
        <taxon>Microstromatales incertae sedis</taxon>
        <taxon>Pseudomicrostroma</taxon>
    </lineage>
</organism>